<gene>
    <name evidence="4" type="ORF">ASZ90_000526</name>
</gene>
<dbReference type="EMBL" id="LNQE01000067">
    <property type="protein sequence ID" value="KUG29569.1"/>
    <property type="molecule type" value="Genomic_DNA"/>
</dbReference>
<organism evidence="4">
    <name type="scientific">hydrocarbon metagenome</name>
    <dbReference type="NCBI Taxonomy" id="938273"/>
    <lineage>
        <taxon>unclassified sequences</taxon>
        <taxon>metagenomes</taxon>
        <taxon>ecological metagenomes</taxon>
    </lineage>
</organism>
<name>A0A0W8G990_9ZZZZ</name>
<evidence type="ECO:0000313" key="4">
    <source>
        <dbReference type="EMBL" id="KUG29569.1"/>
    </source>
</evidence>
<keyword evidence="3" id="KW-1133">Transmembrane helix</keyword>
<evidence type="ECO:0000256" key="2">
    <source>
        <dbReference type="ARBA" id="ARBA00022692"/>
    </source>
</evidence>
<keyword evidence="2" id="KW-0812">Transmembrane</keyword>
<keyword evidence="3" id="KW-0472">Membrane</keyword>
<evidence type="ECO:0000256" key="3">
    <source>
        <dbReference type="ARBA" id="ARBA00022989"/>
    </source>
</evidence>
<reference evidence="4" key="1">
    <citation type="journal article" date="2015" name="Proc. Natl. Acad. Sci. U.S.A.">
        <title>Networks of energetic and metabolic interactions define dynamics in microbial communities.</title>
        <authorList>
            <person name="Embree M."/>
            <person name="Liu J.K."/>
            <person name="Al-Bassam M.M."/>
            <person name="Zengler K."/>
        </authorList>
    </citation>
    <scope>NUCLEOTIDE SEQUENCE</scope>
</reference>
<evidence type="ECO:0008006" key="5">
    <source>
        <dbReference type="Google" id="ProtNLM"/>
    </source>
</evidence>
<comment type="subcellular location">
    <subcellularLocation>
        <location evidence="1">Membrane</location>
        <topology evidence="1">Single-pass membrane protein</topology>
    </subcellularLocation>
</comment>
<dbReference type="PANTHER" id="PTHR21461:SF69">
    <property type="entry name" value="GLYCOSYLTRANSFERASE FAMILY 92 PROTEIN"/>
    <property type="match status" value="1"/>
</dbReference>
<sequence>MSGRKYLGLCAIVKDEHLFLEEFVAYHYSIGFEKLVIYDNESAVPVKDTLRRYMEHGAVEVFPIKGESMQMPCYAHCLETFRDKVAFLAFLDADEFVVLKKHADARLLVFEYEKHPGLAMHWVTYGSSGRLTRPAGLVLDNYTEVLAGDVPNNLHVKCIVKTAQVAAVRDPHQFVFREPGMCCVDERGMPVTSALSPFCAGVVQVNHYAFKSQEDFEAKMARGRADVATLGGGRSLDQFYAQAVAPVAHNPALSGYASARLKNAIRSGRLFRDVPECPACQAAGDDEALAREVRRLVEKSRTATALVSLVARRAAGDGGWAATRLTALCCAALGMFERALDLCRELMVREPSVRSHFLHFQVLLAMGDRDGARSVGCYVRYACELFGADSIPQYAELRAMDAREGLGVWPREA</sequence>
<protein>
    <recommendedName>
        <fullName evidence="5">Glycosyl transferase, group 2 family protein</fullName>
    </recommendedName>
</protein>
<accession>A0A0W8G990</accession>
<dbReference type="PANTHER" id="PTHR21461">
    <property type="entry name" value="GLYCOSYLTRANSFERASE FAMILY 92 PROTEIN"/>
    <property type="match status" value="1"/>
</dbReference>
<evidence type="ECO:0000256" key="1">
    <source>
        <dbReference type="ARBA" id="ARBA00004167"/>
    </source>
</evidence>
<dbReference type="AlphaFoldDB" id="A0A0W8G990"/>
<proteinExistence type="predicted"/>
<dbReference type="GO" id="GO:0016020">
    <property type="term" value="C:membrane"/>
    <property type="evidence" value="ECO:0007669"/>
    <property type="project" value="UniProtKB-SubCell"/>
</dbReference>
<dbReference type="Pfam" id="PF13704">
    <property type="entry name" value="Glyco_tranf_2_4"/>
    <property type="match status" value="1"/>
</dbReference>
<comment type="caution">
    <text evidence="4">The sequence shown here is derived from an EMBL/GenBank/DDBJ whole genome shotgun (WGS) entry which is preliminary data.</text>
</comment>
<dbReference type="GO" id="GO:0016757">
    <property type="term" value="F:glycosyltransferase activity"/>
    <property type="evidence" value="ECO:0007669"/>
    <property type="project" value="TreeGrafter"/>
</dbReference>
<dbReference type="GO" id="GO:0005737">
    <property type="term" value="C:cytoplasm"/>
    <property type="evidence" value="ECO:0007669"/>
    <property type="project" value="TreeGrafter"/>
</dbReference>